<sequence>MGTVDLTLHILFLASAAMGVSAACPFAARHSMSSTLKPPTNHKNLFALNDCPSNQTSRVNPAVNAEPDPGQKTFKGCICSSSCGATIDDGYNCEWCYTTENCGRHGVKGSWDYCEFSGNKTFEAKTFQQKNAYFWRRITEDTKHAEYPNVAGLFTEGIQTSFDVWGDEMPSGRVKEIHGVGAVCQFKLDISSESPYTGLLGSGSQNGFIRMGSALTYDEGGLTPGIGVKFTRTGVHSGNYVALHSLDFGQSWNFFAYNLSNHIAPQHNTEQTLLVTKFQQGSQCAPQCRRRPQQTNDEVNGEMAAFPLGTVLYTVYACDKSAGDEVEMNPADGGVEKACASPVKLGDMVTTTKCTSSAYGDSKFYIRHQRIEEDWQQNPEILTQYTDAAKLCGWHGPISAAGVPKKCSAE</sequence>
<feature type="chain" id="PRO_5042257194" evidence="1">
    <location>
        <begin position="23"/>
        <end position="410"/>
    </location>
</feature>
<keyword evidence="3" id="KW-1185">Reference proteome</keyword>
<dbReference type="Proteomes" id="UP001190700">
    <property type="component" value="Unassembled WGS sequence"/>
</dbReference>
<proteinExistence type="predicted"/>
<comment type="caution">
    <text evidence="2">The sequence shown here is derived from an EMBL/GenBank/DDBJ whole genome shotgun (WGS) entry which is preliminary data.</text>
</comment>
<organism evidence="2 3">
    <name type="scientific">Cymbomonas tetramitiformis</name>
    <dbReference type="NCBI Taxonomy" id="36881"/>
    <lineage>
        <taxon>Eukaryota</taxon>
        <taxon>Viridiplantae</taxon>
        <taxon>Chlorophyta</taxon>
        <taxon>Pyramimonadophyceae</taxon>
        <taxon>Pyramimonadales</taxon>
        <taxon>Pyramimonadaceae</taxon>
        <taxon>Cymbomonas</taxon>
    </lineage>
</organism>
<keyword evidence="1" id="KW-0732">Signal</keyword>
<reference evidence="2 3" key="1">
    <citation type="journal article" date="2015" name="Genome Biol. Evol.">
        <title>Comparative Genomics of a Bacterivorous Green Alga Reveals Evolutionary Causalities and Consequences of Phago-Mixotrophic Mode of Nutrition.</title>
        <authorList>
            <person name="Burns J.A."/>
            <person name="Paasch A."/>
            <person name="Narechania A."/>
            <person name="Kim E."/>
        </authorList>
    </citation>
    <scope>NUCLEOTIDE SEQUENCE [LARGE SCALE GENOMIC DNA]</scope>
    <source>
        <strain evidence="2 3">PLY_AMNH</strain>
    </source>
</reference>
<gene>
    <name evidence="2" type="ORF">CYMTET_56991</name>
</gene>
<name>A0AAE0BB69_9CHLO</name>
<dbReference type="AlphaFoldDB" id="A0AAE0BB69"/>
<evidence type="ECO:0000313" key="3">
    <source>
        <dbReference type="Proteomes" id="UP001190700"/>
    </source>
</evidence>
<evidence type="ECO:0000256" key="1">
    <source>
        <dbReference type="SAM" id="SignalP"/>
    </source>
</evidence>
<dbReference type="EMBL" id="LGRX02035931">
    <property type="protein sequence ID" value="KAK3232662.1"/>
    <property type="molecule type" value="Genomic_DNA"/>
</dbReference>
<evidence type="ECO:0000313" key="2">
    <source>
        <dbReference type="EMBL" id="KAK3232662.1"/>
    </source>
</evidence>
<accession>A0AAE0BB69</accession>
<feature type="signal peptide" evidence="1">
    <location>
        <begin position="1"/>
        <end position="22"/>
    </location>
</feature>
<protein>
    <submittedName>
        <fullName evidence="2">Uncharacterized protein</fullName>
    </submittedName>
</protein>